<feature type="compositionally biased region" description="Basic and acidic residues" evidence="1">
    <location>
        <begin position="233"/>
        <end position="262"/>
    </location>
</feature>
<dbReference type="EMBL" id="LSYV01000153">
    <property type="protein sequence ID" value="KXZ42387.1"/>
    <property type="molecule type" value="Genomic_DNA"/>
</dbReference>
<comment type="caution">
    <text evidence="3">The sequence shown here is derived from an EMBL/GenBank/DDBJ whole genome shotgun (WGS) entry which is preliminary data.</text>
</comment>
<evidence type="ECO:0000313" key="4">
    <source>
        <dbReference type="Proteomes" id="UP000075714"/>
    </source>
</evidence>
<feature type="region of interest" description="Disordered" evidence="1">
    <location>
        <begin position="489"/>
        <end position="508"/>
    </location>
</feature>
<proteinExistence type="predicted"/>
<name>A0A150FXT3_GONPE</name>
<dbReference type="InterPro" id="IPR005162">
    <property type="entry name" value="Retrotrans_gag_dom"/>
</dbReference>
<evidence type="ECO:0000313" key="3">
    <source>
        <dbReference type="EMBL" id="KXZ42387.1"/>
    </source>
</evidence>
<reference evidence="4" key="1">
    <citation type="journal article" date="2016" name="Nat. Commun.">
        <title>The Gonium pectorale genome demonstrates co-option of cell cycle regulation during the evolution of multicellularity.</title>
        <authorList>
            <person name="Hanschen E.R."/>
            <person name="Marriage T.N."/>
            <person name="Ferris P.J."/>
            <person name="Hamaji T."/>
            <person name="Toyoda A."/>
            <person name="Fujiyama A."/>
            <person name="Neme R."/>
            <person name="Noguchi H."/>
            <person name="Minakuchi Y."/>
            <person name="Suzuki M."/>
            <person name="Kawai-Toyooka H."/>
            <person name="Smith D.R."/>
            <person name="Sparks H."/>
            <person name="Anderson J."/>
            <person name="Bakaric R."/>
            <person name="Luria V."/>
            <person name="Karger A."/>
            <person name="Kirschner M.W."/>
            <person name="Durand P.M."/>
            <person name="Michod R.E."/>
            <person name="Nozaki H."/>
            <person name="Olson B.J."/>
        </authorList>
    </citation>
    <scope>NUCLEOTIDE SEQUENCE [LARGE SCALE GENOMIC DNA]</scope>
    <source>
        <strain evidence="4">NIES-2863</strain>
    </source>
</reference>
<dbReference type="OrthoDB" id="3863715at2759"/>
<feature type="compositionally biased region" description="Polar residues" evidence="1">
    <location>
        <begin position="491"/>
        <end position="507"/>
    </location>
</feature>
<feature type="compositionally biased region" description="Basic and acidic residues" evidence="1">
    <location>
        <begin position="337"/>
        <end position="348"/>
    </location>
</feature>
<protein>
    <recommendedName>
        <fullName evidence="2">Retrotransposon gag domain-containing protein</fullName>
    </recommendedName>
</protein>
<dbReference type="Proteomes" id="UP000075714">
    <property type="component" value="Unassembled WGS sequence"/>
</dbReference>
<dbReference type="PANTHER" id="PTHR33223">
    <property type="entry name" value="CCHC-TYPE DOMAIN-CONTAINING PROTEIN"/>
    <property type="match status" value="1"/>
</dbReference>
<evidence type="ECO:0000259" key="2">
    <source>
        <dbReference type="Pfam" id="PF03732"/>
    </source>
</evidence>
<dbReference type="AlphaFoldDB" id="A0A150FXT3"/>
<feature type="region of interest" description="Disordered" evidence="1">
    <location>
        <begin position="337"/>
        <end position="369"/>
    </location>
</feature>
<evidence type="ECO:0000256" key="1">
    <source>
        <dbReference type="SAM" id="MobiDB-lite"/>
    </source>
</evidence>
<feature type="region of interest" description="Disordered" evidence="1">
    <location>
        <begin position="233"/>
        <end position="269"/>
    </location>
</feature>
<feature type="domain" description="Retrotransposon gag" evidence="2">
    <location>
        <begin position="59"/>
        <end position="142"/>
    </location>
</feature>
<feature type="compositionally biased region" description="Basic residues" evidence="1">
    <location>
        <begin position="356"/>
        <end position="366"/>
    </location>
</feature>
<dbReference type="PANTHER" id="PTHR33223:SF6">
    <property type="entry name" value="CCHC-TYPE DOMAIN-CONTAINING PROTEIN"/>
    <property type="match status" value="1"/>
</dbReference>
<gene>
    <name evidence="3" type="ORF">GPECTOR_153g60</name>
</gene>
<keyword evidence="4" id="KW-1185">Reference proteome</keyword>
<sequence>MDPLGHPQRVGITPASLNSIPIFIPSDDPRRWLEGIERHGQVFGWTDANKLDVARCRLGASAQVWESGTAAHILTWSSFRCAFLDRFAVREEELYQRLAYCKKNKNETVRAYADRYRDLVAQLGVDTDRDPTYLINFMRGLPEYIYEKVYLMRLQDLEAAIENAVYISEGRDTSGYDTGDDCPMRPDRAATRQVWFERPPSTDRFPDSCRYDDDERWNTRLRPTLEVRPKARWEDRCQSDDRCQPDDRRQDRAAKPSTRFDCHTPAGGARSRAALEDQMAELGEQLSKLLLNFHDMAAMRETGTQLYDASYDVDPWASLMDAPPTYGQYPEVYSQHREDDYRDYEGSGRDPQPYSRHSRNHHRHPKRYPEAYSRYPEVSDQEVYTKRIVGMVPGAGPNEELHDLLITQVNPKLGEAEHLANHDLFARSQDEPPQPECVEANPTKVEQCNKQLRSAQNMCPDLGWMVCVTSPATIQAMTIHPNPTAVPSAAVNPTTSTNTKGPSTGNSFKIKRWMGRPAPCPVAYLRDLSGDAIVYLKQPRKEKARIDRKCPVFCG</sequence>
<dbReference type="Pfam" id="PF03732">
    <property type="entry name" value="Retrotrans_gag"/>
    <property type="match status" value="1"/>
</dbReference>
<accession>A0A150FXT3</accession>
<organism evidence="3 4">
    <name type="scientific">Gonium pectorale</name>
    <name type="common">Green alga</name>
    <dbReference type="NCBI Taxonomy" id="33097"/>
    <lineage>
        <taxon>Eukaryota</taxon>
        <taxon>Viridiplantae</taxon>
        <taxon>Chlorophyta</taxon>
        <taxon>core chlorophytes</taxon>
        <taxon>Chlorophyceae</taxon>
        <taxon>CS clade</taxon>
        <taxon>Chlamydomonadales</taxon>
        <taxon>Volvocaceae</taxon>
        <taxon>Gonium</taxon>
    </lineage>
</organism>